<dbReference type="GO" id="GO:0007059">
    <property type="term" value="P:chromosome segregation"/>
    <property type="evidence" value="ECO:0007669"/>
    <property type="project" value="UniProtKB-UniRule"/>
</dbReference>
<dbReference type="Proteomes" id="UP000004671">
    <property type="component" value="Chromosome"/>
</dbReference>
<feature type="coiled-coil region" evidence="6">
    <location>
        <begin position="667"/>
        <end position="911"/>
    </location>
</feature>
<dbReference type="AlphaFoldDB" id="H1XPH1"/>
<dbReference type="Gene3D" id="3.40.50.300">
    <property type="entry name" value="P-loop containing nucleotide triphosphate hydrolases"/>
    <property type="match status" value="2"/>
</dbReference>
<dbReference type="eggNOG" id="COG1196">
    <property type="taxonomic scope" value="Bacteria"/>
</dbReference>
<dbReference type="GO" id="GO:0030261">
    <property type="term" value="P:chromosome condensation"/>
    <property type="evidence" value="ECO:0007669"/>
    <property type="project" value="InterPro"/>
</dbReference>
<gene>
    <name evidence="6" type="primary">smc</name>
    <name evidence="8" type="ORF">Cabys_2705</name>
    <name evidence="9" type="ORF">Calab_3745</name>
</gene>
<dbReference type="PANTHER" id="PTHR43977">
    <property type="entry name" value="STRUCTURAL MAINTENANCE OF CHROMOSOMES PROTEIN 3"/>
    <property type="match status" value="1"/>
</dbReference>
<dbReference type="Gene3D" id="1.20.1060.20">
    <property type="match status" value="1"/>
</dbReference>
<evidence type="ECO:0000259" key="7">
    <source>
        <dbReference type="SMART" id="SM00968"/>
    </source>
</evidence>
<keyword evidence="1 6" id="KW-0963">Cytoplasm</keyword>
<dbReference type="CDD" id="cd03278">
    <property type="entry name" value="ABC_SMC_barmotin"/>
    <property type="match status" value="1"/>
</dbReference>
<evidence type="ECO:0000313" key="11">
    <source>
        <dbReference type="Proteomes" id="UP000183868"/>
    </source>
</evidence>
<dbReference type="InterPro" id="IPR010935">
    <property type="entry name" value="SMC_hinge"/>
</dbReference>
<dbReference type="SMART" id="SM00968">
    <property type="entry name" value="SMC_hinge"/>
    <property type="match status" value="1"/>
</dbReference>
<name>H1XPH1_CALAY</name>
<dbReference type="GO" id="GO:0005524">
    <property type="term" value="F:ATP binding"/>
    <property type="evidence" value="ECO:0007669"/>
    <property type="project" value="UniProtKB-UniRule"/>
</dbReference>
<organism evidence="9 10">
    <name type="scientific">Caldithrix abyssi DSM 13497</name>
    <dbReference type="NCBI Taxonomy" id="880073"/>
    <lineage>
        <taxon>Bacteria</taxon>
        <taxon>Pseudomonadati</taxon>
        <taxon>Calditrichota</taxon>
        <taxon>Calditrichia</taxon>
        <taxon>Calditrichales</taxon>
        <taxon>Calditrichaceae</taxon>
        <taxon>Caldithrix</taxon>
    </lineage>
</organism>
<keyword evidence="5 6" id="KW-0238">DNA-binding</keyword>
<keyword evidence="4 6" id="KW-0175">Coiled coil</keyword>
<evidence type="ECO:0000313" key="10">
    <source>
        <dbReference type="Proteomes" id="UP000004671"/>
    </source>
</evidence>
<feature type="domain" description="SMC hinge" evidence="7">
    <location>
        <begin position="521"/>
        <end position="633"/>
    </location>
</feature>
<dbReference type="STRING" id="880073.Cabys_2705"/>
<dbReference type="OrthoDB" id="9808768at2"/>
<keyword evidence="3 6" id="KW-0067">ATP-binding</keyword>
<dbReference type="Gene3D" id="3.30.70.1620">
    <property type="match status" value="1"/>
</dbReference>
<dbReference type="GO" id="GO:0006260">
    <property type="term" value="P:DNA replication"/>
    <property type="evidence" value="ECO:0007669"/>
    <property type="project" value="UniProtKB-UniRule"/>
</dbReference>
<evidence type="ECO:0000256" key="2">
    <source>
        <dbReference type="ARBA" id="ARBA00022741"/>
    </source>
</evidence>
<evidence type="ECO:0000256" key="5">
    <source>
        <dbReference type="ARBA" id="ARBA00023125"/>
    </source>
</evidence>
<protein>
    <recommendedName>
        <fullName evidence="6">Chromosome partition protein Smc</fullName>
    </recommendedName>
</protein>
<reference evidence="8 11" key="2">
    <citation type="submission" date="2016-11" db="EMBL/GenBank/DDBJ databases">
        <title>Genomic analysis of Caldithrix abyssi and proposal of a novel bacterial phylum Caldithrichaeota.</title>
        <authorList>
            <person name="Kublanov I."/>
            <person name="Sigalova O."/>
            <person name="Gavrilov S."/>
            <person name="Lebedinsky A."/>
            <person name="Ivanova N."/>
            <person name="Daum C."/>
            <person name="Reddy T."/>
            <person name="Klenk H.P."/>
            <person name="Goker M."/>
            <person name="Reva O."/>
            <person name="Miroshnichenko M."/>
            <person name="Kyprides N."/>
            <person name="Woyke T."/>
            <person name="Gelfand M."/>
        </authorList>
    </citation>
    <scope>NUCLEOTIDE SEQUENCE [LARGE SCALE GENOMIC DNA]</scope>
    <source>
        <strain evidence="8 11">LF13</strain>
    </source>
</reference>
<dbReference type="PaxDb" id="880073-Calab_3745"/>
<comment type="similarity">
    <text evidence="6">Belongs to the SMC family.</text>
</comment>
<proteinExistence type="inferred from homology"/>
<keyword evidence="2 6" id="KW-0547">Nucleotide-binding</keyword>
<dbReference type="HOGENOM" id="CLU_001042_2_2_0"/>
<dbReference type="SUPFAM" id="SSF75553">
    <property type="entry name" value="Smc hinge domain"/>
    <property type="match status" value="1"/>
</dbReference>
<dbReference type="NCBIfam" id="TIGR02168">
    <property type="entry name" value="SMC_prok_B"/>
    <property type="match status" value="1"/>
</dbReference>
<comment type="subcellular location">
    <subcellularLocation>
        <location evidence="6">Cytoplasm</location>
    </subcellularLocation>
</comment>
<dbReference type="Pfam" id="PF02463">
    <property type="entry name" value="SMC_N"/>
    <property type="match status" value="1"/>
</dbReference>
<dbReference type="HAMAP" id="MF_01894">
    <property type="entry name" value="Smc_prok"/>
    <property type="match status" value="1"/>
</dbReference>
<dbReference type="Pfam" id="PF06470">
    <property type="entry name" value="SMC_hinge"/>
    <property type="match status" value="1"/>
</dbReference>
<dbReference type="GO" id="GO:0007062">
    <property type="term" value="P:sister chromatid cohesion"/>
    <property type="evidence" value="ECO:0007669"/>
    <property type="project" value="InterPro"/>
</dbReference>
<dbReference type="SUPFAM" id="SSF52540">
    <property type="entry name" value="P-loop containing nucleoside triphosphate hydrolases"/>
    <property type="match status" value="1"/>
</dbReference>
<evidence type="ECO:0000256" key="1">
    <source>
        <dbReference type="ARBA" id="ARBA00022490"/>
    </source>
</evidence>
<evidence type="ECO:0000313" key="9">
    <source>
        <dbReference type="EMBL" id="EHO43342.1"/>
    </source>
</evidence>
<comment type="subunit">
    <text evidence="6">Homodimer.</text>
</comment>
<dbReference type="InterPro" id="IPR027417">
    <property type="entry name" value="P-loop_NTPase"/>
</dbReference>
<dbReference type="PIRSF" id="PIRSF005719">
    <property type="entry name" value="SMC"/>
    <property type="match status" value="1"/>
</dbReference>
<evidence type="ECO:0000256" key="3">
    <source>
        <dbReference type="ARBA" id="ARBA00022840"/>
    </source>
</evidence>
<sequence length="1172" mass="137493">MYLSRLQLLGFKSFAQKIKLDFNEGISCIIGPNGSGKSNIVDAVRWVLGEQRTSVLRSDKMQSVIFNGTRTRKPMGMAEVSLTIQNNKKILKTEFDEVIITRRLYRSGESEYLINNSVVRLKDVLNLFMDTGLGPNSYSVIELKMVESILSENKAERRLLLEEAAGIVKYKIRRKSALRKLEDTRTDLVRINDIISEVEKKVNSLSRQVGKARRYIAYSDELKKLDIDLCRYRFHALLDEIRPLKQQLQEISKIKEESHHQITIDEALLEDYKREQIQLEQKIQQFNIQISALSEQLAKLNQDQAVAETRKEQLMQNKARYIEDIDQAEQKIKLLKENLKTYQIEIDEIVRQKEEAEQTLAEIEAQRQADLEILQKEKQEIDQLNQEFRQKFQQVSQFKDLQAQREYRYRFQTEQLEEAEEKIAGWQQDIQHLETEIARLKNRQNEFLTEQDRLKSALDRLQEKVKALTDQRNQLDQKRRQLMGSLEEARSRKNFFEQIVTSYEGFWQSTKYIMTNRGQFSGIKGTLSDIISADERATLLLENLLGDALNYVLVDSVKAARQIIDHVKKEKKGRITLIPLERVPRHGAPLNRPEGLQFLKDQIKYAPEYEDLIELLLGDVIITPDLDEALQLANQFPQYRFITEQGEAVNFNREISSGELAKKSVSMVGRKEQLERLQEQVAALENEVNQVTQKISKTEQQIKQTGDEIQNTTQKLQHLQNEKLEIDKKETQLQYEIQKLTQETENARQRIDRLRKENHALKKEIETHSVELEELQKELNELERETITRTSEYERKSEAMEYLLEEVQKARLKANNMRNQYENRRADIQRTERSIADLTAEIERKRNEIKNINETLTQIDIDAEKRKEDREKLWASRDALEDEKQKIEQTYQELRAKIIELEEQTRAYRRQHDSTVEKSKQLELKIQENEYKAESIREYALKEYSEDVEIGIPYQDFNEQEAEERIEMLRMRIKNMGPVNPLAVQEYEEEKERLDFLVKQRDDLLQAEKSLIETIDKINKTAREQFMTTFNQIKENFEKVFKSFFENGEGTIELEEEADPLEADIIFKIRTKGKRLQTLTLLSSGEKTLTAISLLFAIYLVKPSPFCILDEVDAPLDDINIGRFTEALKQFSKNTQFIIVTHNKRTMEAAETLYGVTMEEEGVSKIVSVKFN</sequence>
<comment type="function">
    <text evidence="6">Required for chromosome condensation and partitioning.</text>
</comment>
<dbReference type="Proteomes" id="UP000183868">
    <property type="component" value="Chromosome"/>
</dbReference>
<dbReference type="RefSeq" id="WP_006930940.1">
    <property type="nucleotide sequence ID" value="NZ_CM001402.1"/>
</dbReference>
<dbReference type="GO" id="GO:0005737">
    <property type="term" value="C:cytoplasm"/>
    <property type="evidence" value="ECO:0007669"/>
    <property type="project" value="UniProtKB-SubCell"/>
</dbReference>
<dbReference type="GO" id="GO:0005694">
    <property type="term" value="C:chromosome"/>
    <property type="evidence" value="ECO:0007669"/>
    <property type="project" value="InterPro"/>
</dbReference>
<keyword evidence="10" id="KW-1185">Reference proteome</keyword>
<evidence type="ECO:0000256" key="4">
    <source>
        <dbReference type="ARBA" id="ARBA00023054"/>
    </source>
</evidence>
<dbReference type="GO" id="GO:0003677">
    <property type="term" value="F:DNA binding"/>
    <property type="evidence" value="ECO:0007669"/>
    <property type="project" value="UniProtKB-UniRule"/>
</dbReference>
<dbReference type="GO" id="GO:0016887">
    <property type="term" value="F:ATP hydrolysis activity"/>
    <property type="evidence" value="ECO:0007669"/>
    <property type="project" value="InterPro"/>
</dbReference>
<dbReference type="Gene3D" id="1.10.287.1490">
    <property type="match status" value="1"/>
</dbReference>
<dbReference type="EMBL" id="CP018099">
    <property type="protein sequence ID" value="APF19453.1"/>
    <property type="molecule type" value="Genomic_DNA"/>
</dbReference>
<dbReference type="EMBL" id="CM001402">
    <property type="protein sequence ID" value="EHO43342.1"/>
    <property type="molecule type" value="Genomic_DNA"/>
</dbReference>
<evidence type="ECO:0000313" key="8">
    <source>
        <dbReference type="EMBL" id="APF19453.1"/>
    </source>
</evidence>
<dbReference type="InterPro" id="IPR011890">
    <property type="entry name" value="SMC_prok"/>
</dbReference>
<dbReference type="InterPro" id="IPR003395">
    <property type="entry name" value="RecF/RecN/SMC_N"/>
</dbReference>
<comment type="domain">
    <text evidence="6">Contains large globular domains required for ATP hydrolysis at each terminus and a third globular domain forming a flexible hinge near the middle of the molecule. These domains are separated by coiled-coil structures.</text>
</comment>
<evidence type="ECO:0000256" key="6">
    <source>
        <dbReference type="HAMAP-Rule" id="MF_01894"/>
    </source>
</evidence>
<reference evidence="9 10" key="1">
    <citation type="submission" date="2011-09" db="EMBL/GenBank/DDBJ databases">
        <title>The permanent draft genome of Caldithrix abyssi DSM 13497.</title>
        <authorList>
            <consortium name="US DOE Joint Genome Institute (JGI-PGF)"/>
            <person name="Lucas S."/>
            <person name="Han J."/>
            <person name="Lapidus A."/>
            <person name="Bruce D."/>
            <person name="Goodwin L."/>
            <person name="Pitluck S."/>
            <person name="Peters L."/>
            <person name="Kyrpides N."/>
            <person name="Mavromatis K."/>
            <person name="Ivanova N."/>
            <person name="Mikhailova N."/>
            <person name="Chertkov O."/>
            <person name="Detter J.C."/>
            <person name="Tapia R."/>
            <person name="Han C."/>
            <person name="Land M."/>
            <person name="Hauser L."/>
            <person name="Markowitz V."/>
            <person name="Cheng J.-F."/>
            <person name="Hugenholtz P."/>
            <person name="Woyke T."/>
            <person name="Wu D."/>
            <person name="Spring S."/>
            <person name="Brambilla E."/>
            <person name="Klenk H.-P."/>
            <person name="Eisen J.A."/>
        </authorList>
    </citation>
    <scope>NUCLEOTIDE SEQUENCE [LARGE SCALE GENOMIC DNA]</scope>
    <source>
        <strain evidence="9 10">DSM 13497</strain>
    </source>
</reference>
<feature type="binding site" evidence="6">
    <location>
        <begin position="32"/>
        <end position="39"/>
    </location>
    <ligand>
        <name>ATP</name>
        <dbReference type="ChEBI" id="CHEBI:30616"/>
    </ligand>
</feature>
<dbReference type="InterPro" id="IPR036277">
    <property type="entry name" value="SMC_hinge_sf"/>
</dbReference>
<feature type="coiled-coil region" evidence="6">
    <location>
        <begin position="269"/>
        <end position="492"/>
    </location>
</feature>
<dbReference type="KEGG" id="caby:Cabys_2705"/>
<dbReference type="InterPro" id="IPR024704">
    <property type="entry name" value="SMC"/>
</dbReference>
<accession>H1XPH1</accession>